<proteinExistence type="inferred from homology"/>
<evidence type="ECO:0000313" key="10">
    <source>
        <dbReference type="Proteomes" id="UP001156641"/>
    </source>
</evidence>
<evidence type="ECO:0000256" key="2">
    <source>
        <dbReference type="ARBA" id="ARBA00022552"/>
    </source>
</evidence>
<keyword evidence="10" id="KW-1185">Reference proteome</keyword>
<feature type="domain" description="RsmI HTH" evidence="8">
    <location>
        <begin position="265"/>
        <end position="306"/>
    </location>
</feature>
<dbReference type="InterPro" id="IPR053910">
    <property type="entry name" value="RsmI_HTH"/>
</dbReference>
<organism evidence="9 10">
    <name type="scientific">Acidocella aquatica</name>
    <dbReference type="NCBI Taxonomy" id="1922313"/>
    <lineage>
        <taxon>Bacteria</taxon>
        <taxon>Pseudomonadati</taxon>
        <taxon>Pseudomonadota</taxon>
        <taxon>Alphaproteobacteria</taxon>
        <taxon>Acetobacterales</taxon>
        <taxon>Acidocellaceae</taxon>
        <taxon>Acidocella</taxon>
    </lineage>
</organism>
<keyword evidence="1 6" id="KW-0963">Cytoplasm</keyword>
<name>A0ABQ6A4V1_9PROT</name>
<evidence type="ECO:0000259" key="8">
    <source>
        <dbReference type="Pfam" id="PF23016"/>
    </source>
</evidence>
<dbReference type="RefSeq" id="WP_284257039.1">
    <property type="nucleotide sequence ID" value="NZ_BSOS01000017.1"/>
</dbReference>
<dbReference type="PROSITE" id="PS01296">
    <property type="entry name" value="RSMI"/>
    <property type="match status" value="1"/>
</dbReference>
<evidence type="ECO:0000256" key="5">
    <source>
        <dbReference type="ARBA" id="ARBA00022691"/>
    </source>
</evidence>
<dbReference type="InterPro" id="IPR018063">
    <property type="entry name" value="SAM_MeTrfase_RsmI_CS"/>
</dbReference>
<evidence type="ECO:0000313" key="9">
    <source>
        <dbReference type="EMBL" id="GLR66358.1"/>
    </source>
</evidence>
<dbReference type="GO" id="GO:0008168">
    <property type="term" value="F:methyltransferase activity"/>
    <property type="evidence" value="ECO:0007669"/>
    <property type="project" value="UniProtKB-KW"/>
</dbReference>
<evidence type="ECO:0000259" key="7">
    <source>
        <dbReference type="Pfam" id="PF00590"/>
    </source>
</evidence>
<dbReference type="InterPro" id="IPR000878">
    <property type="entry name" value="4pyrrol_Mease"/>
</dbReference>
<keyword evidence="2 6" id="KW-0698">rRNA processing</keyword>
<dbReference type="Pfam" id="PF23016">
    <property type="entry name" value="RsmI_C"/>
    <property type="match status" value="1"/>
</dbReference>
<dbReference type="GO" id="GO:0032259">
    <property type="term" value="P:methylation"/>
    <property type="evidence" value="ECO:0007669"/>
    <property type="project" value="UniProtKB-KW"/>
</dbReference>
<dbReference type="Proteomes" id="UP001156641">
    <property type="component" value="Unassembled WGS sequence"/>
</dbReference>
<evidence type="ECO:0000256" key="6">
    <source>
        <dbReference type="HAMAP-Rule" id="MF_01877"/>
    </source>
</evidence>
<dbReference type="InterPro" id="IPR014776">
    <property type="entry name" value="4pyrrole_Mease_sub2"/>
</dbReference>
<reference evidence="10" key="1">
    <citation type="journal article" date="2019" name="Int. J. Syst. Evol. Microbiol.">
        <title>The Global Catalogue of Microorganisms (GCM) 10K type strain sequencing project: providing services to taxonomists for standard genome sequencing and annotation.</title>
        <authorList>
            <consortium name="The Broad Institute Genomics Platform"/>
            <consortium name="The Broad Institute Genome Sequencing Center for Infectious Disease"/>
            <person name="Wu L."/>
            <person name="Ma J."/>
        </authorList>
    </citation>
    <scope>NUCLEOTIDE SEQUENCE [LARGE SCALE GENOMIC DNA]</scope>
    <source>
        <strain evidence="10">NBRC 112502</strain>
    </source>
</reference>
<evidence type="ECO:0000256" key="4">
    <source>
        <dbReference type="ARBA" id="ARBA00022679"/>
    </source>
</evidence>
<comment type="similarity">
    <text evidence="6">Belongs to the methyltransferase superfamily. RsmI family.</text>
</comment>
<dbReference type="InterPro" id="IPR008189">
    <property type="entry name" value="rRNA_ssu_MeTfrase_I"/>
</dbReference>
<protein>
    <recommendedName>
        <fullName evidence="6">Ribosomal RNA small subunit methyltransferase I</fullName>
        <ecNumber evidence="6">2.1.1.198</ecNumber>
    </recommendedName>
    <alternativeName>
        <fullName evidence="6">16S rRNA 2'-O-ribose C1402 methyltransferase</fullName>
    </alternativeName>
    <alternativeName>
        <fullName evidence="6">rRNA (cytidine-2'-O-)-methyltransferase RsmI</fullName>
    </alternativeName>
</protein>
<keyword evidence="5 6" id="KW-0949">S-adenosyl-L-methionine</keyword>
<keyword evidence="4 6" id="KW-0808">Transferase</keyword>
<feature type="domain" description="Tetrapyrrole methylase" evidence="7">
    <location>
        <begin position="36"/>
        <end position="239"/>
    </location>
</feature>
<comment type="function">
    <text evidence="6">Catalyzes the 2'-O-methylation of the ribose of cytidine 1402 (C1402) in 16S rRNA.</text>
</comment>
<dbReference type="EMBL" id="BSOS01000017">
    <property type="protein sequence ID" value="GLR66358.1"/>
    <property type="molecule type" value="Genomic_DNA"/>
</dbReference>
<dbReference type="InterPro" id="IPR035996">
    <property type="entry name" value="4pyrrol_Methylase_sf"/>
</dbReference>
<dbReference type="SUPFAM" id="SSF53790">
    <property type="entry name" value="Tetrapyrrole methylase"/>
    <property type="match status" value="1"/>
</dbReference>
<comment type="caution">
    <text evidence="9">The sequence shown here is derived from an EMBL/GenBank/DDBJ whole genome shotgun (WGS) entry which is preliminary data.</text>
</comment>
<dbReference type="PANTHER" id="PTHR46111:SF1">
    <property type="entry name" value="RIBOSOMAL RNA SMALL SUBUNIT METHYLTRANSFERASE I"/>
    <property type="match status" value="1"/>
</dbReference>
<dbReference type="EC" id="2.1.1.198" evidence="6"/>
<dbReference type="NCBIfam" id="TIGR00096">
    <property type="entry name" value="16S rRNA (cytidine(1402)-2'-O)-methyltransferase"/>
    <property type="match status" value="1"/>
</dbReference>
<dbReference type="HAMAP" id="MF_01877">
    <property type="entry name" value="16SrRNA_methyltr_I"/>
    <property type="match status" value="1"/>
</dbReference>
<dbReference type="Gene3D" id="3.30.950.10">
    <property type="entry name" value="Methyltransferase, Cobalt-precorrin-4 Transmethylase, Domain 2"/>
    <property type="match status" value="1"/>
</dbReference>
<evidence type="ECO:0000256" key="1">
    <source>
        <dbReference type="ARBA" id="ARBA00022490"/>
    </source>
</evidence>
<accession>A0ABQ6A4V1</accession>
<dbReference type="Gene3D" id="3.40.1010.10">
    <property type="entry name" value="Cobalt-precorrin-4 Transmethylase, Domain 1"/>
    <property type="match status" value="1"/>
</dbReference>
<sequence length="310" mass="32517">MTEDANGEPKTCETKTCEPRTEPLSAAPQHASAAALVLVSTPIGNLKDFSPRARDTLAGVDAILCEDTRTSAVLLRAWDIKTKLIALHEHNEESRVPGLIAAMQNGARYALISDAGTPLVSDPGYRLVRAAIEAGLIVGGIPGPNAAVLALTLSGLPPHPFLFSGFLPVKSGARTAALTRLRNAEASGLSATLIFYEAPHRLAEFLADAALVFGARPAAVCRELSKHYEEVRRGSLPDLAAHYQTHAARGEITVVIGPAPDEPTSAETLDGALAAALAQMSLKDAVNAVAAATGLAKKQVYARALEVKRE</sequence>
<dbReference type="Pfam" id="PF00590">
    <property type="entry name" value="TP_methylase"/>
    <property type="match status" value="1"/>
</dbReference>
<dbReference type="InterPro" id="IPR014777">
    <property type="entry name" value="4pyrrole_Mease_sub1"/>
</dbReference>
<keyword evidence="3 6" id="KW-0489">Methyltransferase</keyword>
<evidence type="ECO:0000256" key="3">
    <source>
        <dbReference type="ARBA" id="ARBA00022603"/>
    </source>
</evidence>
<gene>
    <name evidence="6 9" type="primary">rsmI</name>
    <name evidence="9" type="ORF">GCM10010909_10380</name>
</gene>
<dbReference type="CDD" id="cd11648">
    <property type="entry name" value="RsmI"/>
    <property type="match status" value="1"/>
</dbReference>
<comment type="catalytic activity">
    <reaction evidence="6">
        <text>cytidine(1402) in 16S rRNA + S-adenosyl-L-methionine = 2'-O-methylcytidine(1402) in 16S rRNA + S-adenosyl-L-homocysteine + H(+)</text>
        <dbReference type="Rhea" id="RHEA:42924"/>
        <dbReference type="Rhea" id="RHEA-COMP:10285"/>
        <dbReference type="Rhea" id="RHEA-COMP:10286"/>
        <dbReference type="ChEBI" id="CHEBI:15378"/>
        <dbReference type="ChEBI" id="CHEBI:57856"/>
        <dbReference type="ChEBI" id="CHEBI:59789"/>
        <dbReference type="ChEBI" id="CHEBI:74495"/>
        <dbReference type="ChEBI" id="CHEBI:82748"/>
        <dbReference type="EC" id="2.1.1.198"/>
    </reaction>
</comment>
<dbReference type="PANTHER" id="PTHR46111">
    <property type="entry name" value="RIBOSOMAL RNA SMALL SUBUNIT METHYLTRANSFERASE I"/>
    <property type="match status" value="1"/>
</dbReference>
<dbReference type="PIRSF" id="PIRSF005917">
    <property type="entry name" value="MTase_YraL"/>
    <property type="match status" value="1"/>
</dbReference>
<comment type="subcellular location">
    <subcellularLocation>
        <location evidence="6">Cytoplasm</location>
    </subcellularLocation>
</comment>